<protein>
    <submittedName>
        <fullName evidence="2">Predicted small integral membrane protein</fullName>
    </submittedName>
</protein>
<feature type="transmembrane region" description="Helical" evidence="1">
    <location>
        <begin position="21"/>
        <end position="40"/>
    </location>
</feature>
<gene>
    <name evidence="2" type="ORF">MFUM_0227</name>
</gene>
<dbReference type="Proteomes" id="UP001161497">
    <property type="component" value="Chromosome"/>
</dbReference>
<sequence length="176" mass="20475">MSNQPSYHPSFFQAAIRISKILILLFFSFYFLLIALNNLLDYETNYTYLRHVLLMDTIPKASHLHYRAWNSPFLFSLVYNSLILWEGLCGTLLLIGTFFLLKNFFKSPIAFQKAKSVGIVGLSLGLIQWLYFFILGAGEWFQMWQSSNYNGLPQAFRMSILILIFLVYYVPLEPDA</sequence>
<keyword evidence="1" id="KW-0812">Transmembrane</keyword>
<proteinExistence type="predicted"/>
<dbReference type="RefSeq" id="WP_009059875.1">
    <property type="nucleotide sequence ID" value="NZ_JAHXRZ010000003.1"/>
</dbReference>
<dbReference type="InterPro" id="IPR018681">
    <property type="entry name" value="DUF2165_transmembrane"/>
</dbReference>
<dbReference type="Pfam" id="PF09933">
    <property type="entry name" value="DUF2165"/>
    <property type="match status" value="1"/>
</dbReference>
<keyword evidence="1" id="KW-1133">Transmembrane helix</keyword>
<keyword evidence="1" id="KW-0472">Membrane</keyword>
<evidence type="ECO:0000313" key="3">
    <source>
        <dbReference type="Proteomes" id="UP001161497"/>
    </source>
</evidence>
<evidence type="ECO:0000256" key="1">
    <source>
        <dbReference type="SAM" id="Phobius"/>
    </source>
</evidence>
<feature type="transmembrane region" description="Helical" evidence="1">
    <location>
        <begin position="117"/>
        <end position="135"/>
    </location>
</feature>
<reference evidence="2" key="1">
    <citation type="submission" date="2023-03" db="EMBL/GenBank/DDBJ databases">
        <authorList>
            <person name="Cremers G."/>
            <person name="Picone N."/>
        </authorList>
    </citation>
    <scope>NUCLEOTIDE SEQUENCE</scope>
    <source>
        <strain evidence="2">Sample_alias</strain>
    </source>
</reference>
<organism evidence="2 3">
    <name type="scientific">Candidatus Methylacidiphilum fumarolicum</name>
    <dbReference type="NCBI Taxonomy" id="591154"/>
    <lineage>
        <taxon>Bacteria</taxon>
        <taxon>Pseudomonadati</taxon>
        <taxon>Verrucomicrobiota</taxon>
        <taxon>Methylacidiphilae</taxon>
        <taxon>Methylacidiphilales</taxon>
        <taxon>Methylacidiphilaceae</taxon>
        <taxon>Methylacidiphilum (ex Ratnadevi et al. 2023)</taxon>
    </lineage>
</organism>
<dbReference type="EMBL" id="OX458932">
    <property type="protein sequence ID" value="CAI9084629.1"/>
    <property type="molecule type" value="Genomic_DNA"/>
</dbReference>
<keyword evidence="3" id="KW-1185">Reference proteome</keyword>
<feature type="transmembrane region" description="Helical" evidence="1">
    <location>
        <begin position="155"/>
        <end position="172"/>
    </location>
</feature>
<accession>A0ABM9IAK0</accession>
<evidence type="ECO:0000313" key="2">
    <source>
        <dbReference type="EMBL" id="CAI9084629.1"/>
    </source>
</evidence>
<name>A0ABM9IAK0_9BACT</name>
<feature type="transmembrane region" description="Helical" evidence="1">
    <location>
        <begin position="82"/>
        <end position="105"/>
    </location>
</feature>